<dbReference type="SUPFAM" id="SSF55729">
    <property type="entry name" value="Acyl-CoA N-acyltransferases (Nat)"/>
    <property type="match status" value="1"/>
</dbReference>
<protein>
    <recommendedName>
        <fullName evidence="1">N-acetyltransferase domain-containing protein</fullName>
    </recommendedName>
</protein>
<dbReference type="GO" id="GO:0008610">
    <property type="term" value="P:lipid biosynthetic process"/>
    <property type="evidence" value="ECO:0007669"/>
    <property type="project" value="UniProtKB-ARBA"/>
</dbReference>
<organism evidence="2 3">
    <name type="scientific">Nocardia aurantia</name>
    <dbReference type="NCBI Taxonomy" id="2585199"/>
    <lineage>
        <taxon>Bacteria</taxon>
        <taxon>Bacillati</taxon>
        <taxon>Actinomycetota</taxon>
        <taxon>Actinomycetes</taxon>
        <taxon>Mycobacteriales</taxon>
        <taxon>Nocardiaceae</taxon>
        <taxon>Nocardia</taxon>
    </lineage>
</organism>
<keyword evidence="3" id="KW-1185">Reference proteome</keyword>
<gene>
    <name evidence="2" type="ORF">NRB56_29400</name>
</gene>
<dbReference type="GO" id="GO:0016747">
    <property type="term" value="F:acyltransferase activity, transferring groups other than amino-acyl groups"/>
    <property type="evidence" value="ECO:0007669"/>
    <property type="project" value="InterPro"/>
</dbReference>
<dbReference type="GO" id="GO:0005737">
    <property type="term" value="C:cytoplasm"/>
    <property type="evidence" value="ECO:0007669"/>
    <property type="project" value="TreeGrafter"/>
</dbReference>
<name>A0A7K0DNU6_9NOCA</name>
<dbReference type="InterPro" id="IPR000182">
    <property type="entry name" value="GNAT_dom"/>
</dbReference>
<dbReference type="PANTHER" id="PTHR45527:SF1">
    <property type="entry name" value="FATTY ACID SYNTHASE"/>
    <property type="match status" value="1"/>
</dbReference>
<dbReference type="Gene3D" id="3.30.559.30">
    <property type="entry name" value="Nonribosomal peptide synthetase, condensation domain"/>
    <property type="match status" value="1"/>
</dbReference>
<reference evidence="2 3" key="1">
    <citation type="submission" date="2019-10" db="EMBL/GenBank/DDBJ databases">
        <title>Nocardia macrotermitis sp. nov. and Nocardia aurantia sp. nov., isolated from the gut of fungus growing-termite Macrotermes natalensis.</title>
        <authorList>
            <person name="Benndorf R."/>
            <person name="Schwitalla J."/>
            <person name="Martin K."/>
            <person name="De Beer W."/>
            <person name="Kaster A.-K."/>
            <person name="Vollmers J."/>
            <person name="Poulsen M."/>
            <person name="Beemelmanns C."/>
        </authorList>
    </citation>
    <scope>NUCLEOTIDE SEQUENCE [LARGE SCALE GENOMIC DNA]</scope>
    <source>
        <strain evidence="2 3">RB56</strain>
    </source>
</reference>
<dbReference type="GO" id="GO:0031177">
    <property type="term" value="F:phosphopantetheine binding"/>
    <property type="evidence" value="ECO:0007669"/>
    <property type="project" value="TreeGrafter"/>
</dbReference>
<dbReference type="GO" id="GO:0043041">
    <property type="term" value="P:amino acid activation for nonribosomal peptide biosynthetic process"/>
    <property type="evidence" value="ECO:0007669"/>
    <property type="project" value="TreeGrafter"/>
</dbReference>
<dbReference type="PROSITE" id="PS51186">
    <property type="entry name" value="GNAT"/>
    <property type="match status" value="1"/>
</dbReference>
<dbReference type="EMBL" id="WEGI01000006">
    <property type="protein sequence ID" value="MQY27357.1"/>
    <property type="molecule type" value="Genomic_DNA"/>
</dbReference>
<comment type="caution">
    <text evidence="2">The sequence shown here is derived from an EMBL/GenBank/DDBJ whole genome shotgun (WGS) entry which is preliminary data.</text>
</comment>
<evidence type="ECO:0000313" key="3">
    <source>
        <dbReference type="Proteomes" id="UP000431401"/>
    </source>
</evidence>
<evidence type="ECO:0000259" key="1">
    <source>
        <dbReference type="PROSITE" id="PS51186"/>
    </source>
</evidence>
<accession>A0A7K0DNU6</accession>
<dbReference type="Pfam" id="PF00583">
    <property type="entry name" value="Acetyltransf_1"/>
    <property type="match status" value="1"/>
</dbReference>
<dbReference type="SUPFAM" id="SSF52777">
    <property type="entry name" value="CoA-dependent acyltransferases"/>
    <property type="match status" value="2"/>
</dbReference>
<dbReference type="AlphaFoldDB" id="A0A7K0DNU6"/>
<feature type="domain" description="N-acetyltransferase" evidence="1">
    <location>
        <begin position="442"/>
        <end position="588"/>
    </location>
</feature>
<dbReference type="Pfam" id="PF00668">
    <property type="entry name" value="Condensation"/>
    <property type="match status" value="1"/>
</dbReference>
<evidence type="ECO:0000313" key="2">
    <source>
        <dbReference type="EMBL" id="MQY27357.1"/>
    </source>
</evidence>
<dbReference type="OrthoDB" id="9789603at2"/>
<dbReference type="Proteomes" id="UP000431401">
    <property type="component" value="Unassembled WGS sequence"/>
</dbReference>
<proteinExistence type="predicted"/>
<dbReference type="Gene3D" id="3.30.559.10">
    <property type="entry name" value="Chloramphenicol acetyltransferase-like domain"/>
    <property type="match status" value="1"/>
</dbReference>
<dbReference type="CDD" id="cd04301">
    <property type="entry name" value="NAT_SF"/>
    <property type="match status" value="1"/>
</dbReference>
<dbReference type="RefSeq" id="WP_153342426.1">
    <property type="nucleotide sequence ID" value="NZ_WEGI01000006.1"/>
</dbReference>
<dbReference type="GO" id="GO:0044550">
    <property type="term" value="P:secondary metabolite biosynthetic process"/>
    <property type="evidence" value="ECO:0007669"/>
    <property type="project" value="TreeGrafter"/>
</dbReference>
<sequence length="588" mass="64312">MRLTNVAHLRLPFGRLLGFDVTAGPPGRSLPVSFDQRRHVGAGDRAGSWMALSFKLSAPVPLDELATAWLAVIERHGTLRTVFVPGEDGEPRLHEVDIVPGGWVEHEIAAGQAVNDALRGVLDRACSPYGRPSHRLCVLETAVGPTVVIAADHSHVDMWSMLVIARDLLAALAAVQKGGKPALPPAPPFADHTRALRDRQAAPEEVHRRWAEVLAGSGDVMPRFPLSLGEATLQEERVEVRDVLDVDDSAAFSAQARDDGVSTLALVVGAMTEVTRELAGTALRAVFPVHSRYDPTWHDSVGWFITNSVLESADSDPRASAEAVKEAVRMGSWPLADILRPWGEMPEAPGMFAISWLDLRRLPVRVDATGLEAQYVGATIRTDGVMLWFILDEAGLHLRCRYPDTPEARRHVGAWLDTLIARLRSRARASVGGLLRLGDRTYRVQRAERADVPALVELLSDDEIGRAREGFDIASYEEAYDAVTRDASHYLAVVRDEGDRIVGTMQLTIIPGLSRGGATRLQIEGVRVAAAERSRGIGTAMLEWAHDHGRHRGATLAQVTTDRVRERAHAFYARLGYENSHVGLKRAL</sequence>
<dbReference type="InterPro" id="IPR001242">
    <property type="entry name" value="Condensation_dom"/>
</dbReference>
<dbReference type="InterPro" id="IPR023213">
    <property type="entry name" value="CAT-like_dom_sf"/>
</dbReference>
<dbReference type="PANTHER" id="PTHR45527">
    <property type="entry name" value="NONRIBOSOMAL PEPTIDE SYNTHETASE"/>
    <property type="match status" value="1"/>
</dbReference>
<dbReference type="InterPro" id="IPR016181">
    <property type="entry name" value="Acyl_CoA_acyltransferase"/>
</dbReference>
<dbReference type="Gene3D" id="3.40.630.30">
    <property type="match status" value="1"/>
</dbReference>